<feature type="domain" description="HEPN" evidence="2">
    <location>
        <begin position="8"/>
        <end position="61"/>
    </location>
</feature>
<accession>A0ABW6AJW1</accession>
<name>A0ABW6AJW1_9BACT</name>
<evidence type="ECO:0000256" key="1">
    <source>
        <dbReference type="ARBA" id="ARBA00038248"/>
    </source>
</evidence>
<dbReference type="PANTHER" id="PTHR36565">
    <property type="entry name" value="UPF0332 PROTEIN TM_1000"/>
    <property type="match status" value="1"/>
</dbReference>
<proteinExistence type="inferred from homology"/>
<dbReference type="EMBL" id="JBHUOM010000019">
    <property type="protein sequence ID" value="MFD2935606.1"/>
    <property type="molecule type" value="Genomic_DNA"/>
</dbReference>
<comment type="similarity">
    <text evidence="1">Belongs to the UPF0332 family.</text>
</comment>
<evidence type="ECO:0000313" key="4">
    <source>
        <dbReference type="Proteomes" id="UP001597512"/>
    </source>
</evidence>
<protein>
    <submittedName>
        <fullName evidence="3">HEPN domain-containing protein</fullName>
    </submittedName>
</protein>
<gene>
    <name evidence="3" type="ORF">ACFS25_17620</name>
</gene>
<sequence length="65" mass="7378">MSERNRARAYLQKAEEDLEEARILLDANHPDGTCNRAYYSLFHCIIALLYATDSTIPKTHTGAHT</sequence>
<comment type="caution">
    <text evidence="3">The sequence shown here is derived from an EMBL/GenBank/DDBJ whole genome shotgun (WGS) entry which is preliminary data.</text>
</comment>
<dbReference type="Pfam" id="PF05168">
    <property type="entry name" value="HEPN"/>
    <property type="match status" value="1"/>
</dbReference>
<dbReference type="Proteomes" id="UP001597512">
    <property type="component" value="Unassembled WGS sequence"/>
</dbReference>
<evidence type="ECO:0000259" key="2">
    <source>
        <dbReference type="Pfam" id="PF05168"/>
    </source>
</evidence>
<keyword evidence="4" id="KW-1185">Reference proteome</keyword>
<organism evidence="3 4">
    <name type="scientific">Spirosoma flavum</name>
    <dbReference type="NCBI Taxonomy" id="2048557"/>
    <lineage>
        <taxon>Bacteria</taxon>
        <taxon>Pseudomonadati</taxon>
        <taxon>Bacteroidota</taxon>
        <taxon>Cytophagia</taxon>
        <taxon>Cytophagales</taxon>
        <taxon>Cytophagaceae</taxon>
        <taxon>Spirosoma</taxon>
    </lineage>
</organism>
<dbReference type="InterPro" id="IPR052226">
    <property type="entry name" value="UPF0332_toxin"/>
</dbReference>
<dbReference type="Gene3D" id="1.20.120.330">
    <property type="entry name" value="Nucleotidyltransferases domain 2"/>
    <property type="match status" value="1"/>
</dbReference>
<reference evidence="4" key="1">
    <citation type="journal article" date="2019" name="Int. J. Syst. Evol. Microbiol.">
        <title>The Global Catalogue of Microorganisms (GCM) 10K type strain sequencing project: providing services to taxonomists for standard genome sequencing and annotation.</title>
        <authorList>
            <consortium name="The Broad Institute Genomics Platform"/>
            <consortium name="The Broad Institute Genome Sequencing Center for Infectious Disease"/>
            <person name="Wu L."/>
            <person name="Ma J."/>
        </authorList>
    </citation>
    <scope>NUCLEOTIDE SEQUENCE [LARGE SCALE GENOMIC DNA]</scope>
    <source>
        <strain evidence="4">KCTC 52490</strain>
    </source>
</reference>
<dbReference type="InterPro" id="IPR007842">
    <property type="entry name" value="HEPN_dom"/>
</dbReference>
<evidence type="ECO:0000313" key="3">
    <source>
        <dbReference type="EMBL" id="MFD2935606.1"/>
    </source>
</evidence>
<dbReference type="PANTHER" id="PTHR36565:SF1">
    <property type="entry name" value="UPF0332 PROTEIN TM_1000"/>
    <property type="match status" value="1"/>
</dbReference>
<dbReference type="RefSeq" id="WP_381503682.1">
    <property type="nucleotide sequence ID" value="NZ_JBHUOM010000019.1"/>
</dbReference>